<evidence type="ECO:0000313" key="3">
    <source>
        <dbReference type="Proteomes" id="UP000316196"/>
    </source>
</evidence>
<dbReference type="EMBL" id="VFOR01000001">
    <property type="protein sequence ID" value="TQL63034.1"/>
    <property type="molecule type" value="Genomic_DNA"/>
</dbReference>
<organism evidence="2 3">
    <name type="scientific">Propioniferax innocua</name>
    <dbReference type="NCBI Taxonomy" id="1753"/>
    <lineage>
        <taxon>Bacteria</taxon>
        <taxon>Bacillati</taxon>
        <taxon>Actinomycetota</taxon>
        <taxon>Actinomycetes</taxon>
        <taxon>Propionibacteriales</taxon>
        <taxon>Propionibacteriaceae</taxon>
        <taxon>Propioniferax</taxon>
    </lineage>
</organism>
<evidence type="ECO:0000256" key="1">
    <source>
        <dbReference type="SAM" id="SignalP"/>
    </source>
</evidence>
<dbReference type="PROSITE" id="PS51257">
    <property type="entry name" value="PROKAR_LIPOPROTEIN"/>
    <property type="match status" value="1"/>
</dbReference>
<comment type="caution">
    <text evidence="2">The sequence shown here is derived from an EMBL/GenBank/DDBJ whole genome shotgun (WGS) entry which is preliminary data.</text>
</comment>
<evidence type="ECO:0008006" key="4">
    <source>
        <dbReference type="Google" id="ProtNLM"/>
    </source>
</evidence>
<dbReference type="AlphaFoldDB" id="A0A542ZRP9"/>
<keyword evidence="1" id="KW-0732">Signal</keyword>
<accession>A0A542ZRP9</accession>
<dbReference type="RefSeq" id="WP_142092802.1">
    <property type="nucleotide sequence ID" value="NZ_BAAAMD010000001.1"/>
</dbReference>
<protein>
    <recommendedName>
        <fullName evidence="4">Lipoprotein</fullName>
    </recommendedName>
</protein>
<gene>
    <name evidence="2" type="ORF">FB460_0834</name>
</gene>
<proteinExistence type="predicted"/>
<reference evidence="2 3" key="1">
    <citation type="submission" date="2019-06" db="EMBL/GenBank/DDBJ databases">
        <title>Sequencing the genomes of 1000 actinobacteria strains.</title>
        <authorList>
            <person name="Klenk H.-P."/>
        </authorList>
    </citation>
    <scope>NUCLEOTIDE SEQUENCE [LARGE SCALE GENOMIC DNA]</scope>
    <source>
        <strain evidence="2 3">DSM 8251</strain>
    </source>
</reference>
<feature type="chain" id="PRO_5021870544" description="Lipoprotein" evidence="1">
    <location>
        <begin position="24"/>
        <end position="150"/>
    </location>
</feature>
<dbReference type="Proteomes" id="UP000316196">
    <property type="component" value="Unassembled WGS sequence"/>
</dbReference>
<sequence length="150" mass="16391">MRILTRPLFVVAAATTVALTACGTPPIQNHVPPWERLQLGDTATRGSVDLTVHSVDGNAAEVEMCYTKEGKTGGASAAAWWVWTSEGGAYTVRPKQEKQPVYGEGKKDQCHRGWVQYEIPQGAEITHVTFRTNEGTPTEFTWQATPAGYN</sequence>
<feature type="signal peptide" evidence="1">
    <location>
        <begin position="1"/>
        <end position="23"/>
    </location>
</feature>
<evidence type="ECO:0000313" key="2">
    <source>
        <dbReference type="EMBL" id="TQL63034.1"/>
    </source>
</evidence>
<keyword evidence="3" id="KW-1185">Reference proteome</keyword>
<dbReference type="OrthoDB" id="3838048at2"/>
<name>A0A542ZRP9_9ACTN</name>